<reference evidence="1 2" key="1">
    <citation type="submission" date="2015-09" db="EMBL/GenBank/DDBJ databases">
        <title>Trachymyrmex cornetzi WGS genome.</title>
        <authorList>
            <person name="Nygaard S."/>
            <person name="Hu H."/>
            <person name="Boomsma J."/>
            <person name="Zhang G."/>
        </authorList>
    </citation>
    <scope>NUCLEOTIDE SEQUENCE [LARGE SCALE GENOMIC DNA]</scope>
    <source>
        <strain evidence="1">Tcor2-1</strain>
        <tissue evidence="1">Whole body</tissue>
    </source>
</reference>
<sequence length="272" mass="33190">MIGPPKKFEIFDCSYDALTEKIEIDTLVGMRRKSEKGFTDMKMIQVITELYDLDRDSVILSVYKNCYITEIRNMHYRLKRMYNSKIVFVWVPSHIGILGHETADELAKEAASEEEDRSIYVPIQDLRRVFKTETWNYTQETITREELYKGKFYFENYYDINKTKPWFCEMNEERYFITFVNRIRSNHYNLGVSLYRKNYVDSERCECDYERESLDHFIWQCSRYDELRFRLDQELRLRKVFHHVDVCELIKSEIWSTLRVIFNYIKKTNRII</sequence>
<name>A0A151JPS7_9HYME</name>
<dbReference type="AlphaFoldDB" id="A0A151JPS7"/>
<proteinExistence type="predicted"/>
<dbReference type="InterPro" id="IPR036397">
    <property type="entry name" value="RNaseH_sf"/>
</dbReference>
<protein>
    <submittedName>
        <fullName evidence="1">Uncharacterized protein</fullName>
    </submittedName>
</protein>
<evidence type="ECO:0000313" key="2">
    <source>
        <dbReference type="Proteomes" id="UP000078492"/>
    </source>
</evidence>
<dbReference type="Proteomes" id="UP000078492">
    <property type="component" value="Unassembled WGS sequence"/>
</dbReference>
<accession>A0A151JPS7</accession>
<dbReference type="STRING" id="471704.A0A151JPS7"/>
<evidence type="ECO:0000313" key="1">
    <source>
        <dbReference type="EMBL" id="KYN28599.1"/>
    </source>
</evidence>
<dbReference type="GO" id="GO:0003676">
    <property type="term" value="F:nucleic acid binding"/>
    <property type="evidence" value="ECO:0007669"/>
    <property type="project" value="InterPro"/>
</dbReference>
<keyword evidence="2" id="KW-1185">Reference proteome</keyword>
<dbReference type="InterPro" id="IPR012337">
    <property type="entry name" value="RNaseH-like_sf"/>
</dbReference>
<organism evidence="1 2">
    <name type="scientific">Trachymyrmex cornetzi</name>
    <dbReference type="NCBI Taxonomy" id="471704"/>
    <lineage>
        <taxon>Eukaryota</taxon>
        <taxon>Metazoa</taxon>
        <taxon>Ecdysozoa</taxon>
        <taxon>Arthropoda</taxon>
        <taxon>Hexapoda</taxon>
        <taxon>Insecta</taxon>
        <taxon>Pterygota</taxon>
        <taxon>Neoptera</taxon>
        <taxon>Endopterygota</taxon>
        <taxon>Hymenoptera</taxon>
        <taxon>Apocrita</taxon>
        <taxon>Aculeata</taxon>
        <taxon>Formicoidea</taxon>
        <taxon>Formicidae</taxon>
        <taxon>Myrmicinae</taxon>
        <taxon>Trachymyrmex</taxon>
    </lineage>
</organism>
<dbReference type="Gene3D" id="3.30.420.10">
    <property type="entry name" value="Ribonuclease H-like superfamily/Ribonuclease H"/>
    <property type="match status" value="1"/>
</dbReference>
<gene>
    <name evidence="1" type="ORF">ALC57_01991</name>
</gene>
<dbReference type="EMBL" id="KQ978756">
    <property type="protein sequence ID" value="KYN28599.1"/>
    <property type="molecule type" value="Genomic_DNA"/>
</dbReference>
<dbReference type="SUPFAM" id="SSF53098">
    <property type="entry name" value="Ribonuclease H-like"/>
    <property type="match status" value="1"/>
</dbReference>